<keyword evidence="4" id="KW-1185">Reference proteome</keyword>
<dbReference type="InterPro" id="IPR000073">
    <property type="entry name" value="AB_hydrolase_1"/>
</dbReference>
<dbReference type="Pfam" id="PF00561">
    <property type="entry name" value="Abhydrolase_1"/>
    <property type="match status" value="1"/>
</dbReference>
<dbReference type="Gene3D" id="3.40.50.1820">
    <property type="entry name" value="alpha/beta hydrolase"/>
    <property type="match status" value="1"/>
</dbReference>
<dbReference type="OrthoDB" id="9812774at2"/>
<dbReference type="PRINTS" id="PR00412">
    <property type="entry name" value="EPOXHYDRLASE"/>
</dbReference>
<feature type="domain" description="AB hydrolase-1" evidence="2">
    <location>
        <begin position="29"/>
        <end position="281"/>
    </location>
</feature>
<organism evidence="3 4">
    <name type="scientific">Acrocarpospora pleiomorpha</name>
    <dbReference type="NCBI Taxonomy" id="90975"/>
    <lineage>
        <taxon>Bacteria</taxon>
        <taxon>Bacillati</taxon>
        <taxon>Actinomycetota</taxon>
        <taxon>Actinomycetes</taxon>
        <taxon>Streptosporangiales</taxon>
        <taxon>Streptosporangiaceae</taxon>
        <taxon>Acrocarpospora</taxon>
    </lineage>
</organism>
<accession>A0A5M3XCR3</accession>
<dbReference type="PRINTS" id="PR00111">
    <property type="entry name" value="ABHYDROLASE"/>
</dbReference>
<dbReference type="GO" id="GO:0016787">
    <property type="term" value="F:hydrolase activity"/>
    <property type="evidence" value="ECO:0007669"/>
    <property type="project" value="UniProtKB-KW"/>
</dbReference>
<protein>
    <submittedName>
        <fullName evidence="3">Fluoroacetate dehalogenase</fullName>
    </submittedName>
</protein>
<dbReference type="Proteomes" id="UP000377595">
    <property type="component" value="Unassembled WGS sequence"/>
</dbReference>
<dbReference type="RefSeq" id="WP_155343148.1">
    <property type="nucleotide sequence ID" value="NZ_BAAAHM010000058.1"/>
</dbReference>
<evidence type="ECO:0000256" key="1">
    <source>
        <dbReference type="ARBA" id="ARBA00022801"/>
    </source>
</evidence>
<reference evidence="3 4" key="1">
    <citation type="submission" date="2019-10" db="EMBL/GenBank/DDBJ databases">
        <title>Whole genome shotgun sequence of Acrocarpospora pleiomorpha NBRC 16267.</title>
        <authorList>
            <person name="Ichikawa N."/>
            <person name="Kimura A."/>
            <person name="Kitahashi Y."/>
            <person name="Komaki H."/>
            <person name="Oguchi A."/>
        </authorList>
    </citation>
    <scope>NUCLEOTIDE SEQUENCE [LARGE SCALE GENOMIC DNA]</scope>
    <source>
        <strain evidence="3 4">NBRC 16267</strain>
    </source>
</reference>
<gene>
    <name evidence="3" type="ORF">Aple_008740</name>
</gene>
<name>A0A5M3XCR3_9ACTN</name>
<keyword evidence="1" id="KW-0378">Hydrolase</keyword>
<dbReference type="SUPFAM" id="SSF53474">
    <property type="entry name" value="alpha/beta-Hydrolases"/>
    <property type="match status" value="1"/>
</dbReference>
<dbReference type="EMBL" id="BLAF01000006">
    <property type="protein sequence ID" value="GES17979.1"/>
    <property type="molecule type" value="Genomic_DNA"/>
</dbReference>
<evidence type="ECO:0000259" key="2">
    <source>
        <dbReference type="Pfam" id="PF00561"/>
    </source>
</evidence>
<evidence type="ECO:0000313" key="4">
    <source>
        <dbReference type="Proteomes" id="UP000377595"/>
    </source>
</evidence>
<dbReference type="InterPro" id="IPR000639">
    <property type="entry name" value="Epox_hydrolase-like"/>
</dbReference>
<dbReference type="InterPro" id="IPR029058">
    <property type="entry name" value="AB_hydrolase_fold"/>
</dbReference>
<comment type="caution">
    <text evidence="3">The sequence shown here is derived from an EMBL/GenBank/DDBJ whole genome shotgun (WGS) entry which is preliminary data.</text>
</comment>
<proteinExistence type="predicted"/>
<sequence length="298" mass="33014">MTPLFPGFEPVESGHGGVRIRALAGGAGPPVLLLHGYPQTRAMWHRVAPSLARDRTVIVADLRGYGDSDKPEETPGAGTYAKRAMAADQVTLMHSLGFTRFAVAGHDRGGRVAHRMALDFPERVHALAVLDIVPTLHMFENVDREMASSYFHWFFLSQGSGLPERMILADHRAWLRSRFAGRHAGAWPFDERAMAEYERCFDEATIRVSCADYRAAAGIDLDHDRADRDRRDLVRVPVLALWGAHSYVGRNFDVTTVWREYAEQVEGVAVPADHYVCEEAPAEVIEALSGFCGGSDAR</sequence>
<evidence type="ECO:0000313" key="3">
    <source>
        <dbReference type="EMBL" id="GES17979.1"/>
    </source>
</evidence>
<dbReference type="PANTHER" id="PTHR43329">
    <property type="entry name" value="EPOXIDE HYDROLASE"/>
    <property type="match status" value="1"/>
</dbReference>
<dbReference type="AlphaFoldDB" id="A0A5M3XCR3"/>